<dbReference type="EC" id="3.1.3.3" evidence="4"/>
<evidence type="ECO:0000256" key="8">
    <source>
        <dbReference type="ARBA" id="ARBA00022801"/>
    </source>
</evidence>
<dbReference type="UniPathway" id="UPA00135">
    <property type="reaction ID" value="UER00198"/>
</dbReference>
<dbReference type="AlphaFoldDB" id="A0A446CE55"/>
<evidence type="ECO:0000256" key="10">
    <source>
        <dbReference type="ARBA" id="ARBA00023299"/>
    </source>
</evidence>
<name>A0A446CE55_9BURK</name>
<proteinExistence type="inferred from homology"/>
<dbReference type="GO" id="GO:0000287">
    <property type="term" value="F:magnesium ion binding"/>
    <property type="evidence" value="ECO:0007669"/>
    <property type="project" value="TreeGrafter"/>
</dbReference>
<comment type="similarity">
    <text evidence="3">Belongs to the HAD-like hydrolase superfamily. SerB family.</text>
</comment>
<dbReference type="OrthoDB" id="9792539at2"/>
<dbReference type="SFLD" id="SFLDS00003">
    <property type="entry name" value="Haloacid_Dehalogenase"/>
    <property type="match status" value="1"/>
</dbReference>
<feature type="active site" description="Nucleophile" evidence="14">
    <location>
        <position position="80"/>
    </location>
</feature>
<organism evidence="15 16">
    <name type="scientific">Achromobacter agilis</name>
    <dbReference type="NCBI Taxonomy" id="1353888"/>
    <lineage>
        <taxon>Bacteria</taxon>
        <taxon>Pseudomonadati</taxon>
        <taxon>Pseudomonadota</taxon>
        <taxon>Betaproteobacteria</taxon>
        <taxon>Burkholderiales</taxon>
        <taxon>Alcaligenaceae</taxon>
        <taxon>Achromobacter</taxon>
    </lineage>
</organism>
<keyword evidence="16" id="KW-1185">Reference proteome</keyword>
<evidence type="ECO:0000256" key="2">
    <source>
        <dbReference type="ARBA" id="ARBA00005135"/>
    </source>
</evidence>
<dbReference type="PANTHER" id="PTHR43344:SF2">
    <property type="entry name" value="PHOSPHOSERINE PHOSPHATASE"/>
    <property type="match status" value="1"/>
</dbReference>
<comment type="catalytic activity">
    <reaction evidence="13">
        <text>O-phospho-D-serine + H2O = D-serine + phosphate</text>
        <dbReference type="Rhea" id="RHEA:24873"/>
        <dbReference type="ChEBI" id="CHEBI:15377"/>
        <dbReference type="ChEBI" id="CHEBI:35247"/>
        <dbReference type="ChEBI" id="CHEBI:43474"/>
        <dbReference type="ChEBI" id="CHEBI:58680"/>
        <dbReference type="EC" id="3.1.3.3"/>
    </reaction>
</comment>
<evidence type="ECO:0000256" key="7">
    <source>
        <dbReference type="ARBA" id="ARBA00022723"/>
    </source>
</evidence>
<evidence type="ECO:0000313" key="15">
    <source>
        <dbReference type="EMBL" id="SSW66138.1"/>
    </source>
</evidence>
<gene>
    <name evidence="15" type="primary">serB_2</name>
    <name evidence="15" type="ORF">AGI3411_02424</name>
</gene>
<evidence type="ECO:0000256" key="9">
    <source>
        <dbReference type="ARBA" id="ARBA00022842"/>
    </source>
</evidence>
<dbReference type="Pfam" id="PF12710">
    <property type="entry name" value="HAD"/>
    <property type="match status" value="1"/>
</dbReference>
<sequence>MHLIVQRSTPLSDSEAARIGALFQAADGCRIHGGGLRYTLAAGGAASRAAIHELGRKHGLDTAVIAPFRRLSDFKLMVFDMDSTLINIECIDELADLVGRKREVAQLTEQALRSGAIDYDTSLRLRTRLLAGLPVDTFERLYAERVRITAGAGTLIAAARQAGLRTAIVSGGFDYFTGRVRAELGLDADVSNHLEVEDGRLTGELLGTLINADVKARYVAQMCRELGVPASDAIVVGDGANDLKMMALAGLSVGYRPKPVVRATVDAVIDRLGLDSLLNALGGCNPVS</sequence>
<dbReference type="InterPro" id="IPR050582">
    <property type="entry name" value="HAD-like_SerB"/>
</dbReference>
<dbReference type="SUPFAM" id="SSF56784">
    <property type="entry name" value="HAD-like"/>
    <property type="match status" value="1"/>
</dbReference>
<dbReference type="PANTHER" id="PTHR43344">
    <property type="entry name" value="PHOSPHOSERINE PHOSPHATASE"/>
    <property type="match status" value="1"/>
</dbReference>
<evidence type="ECO:0000256" key="14">
    <source>
        <dbReference type="PIRSR" id="PIRSR604469-1"/>
    </source>
</evidence>
<dbReference type="InterPro" id="IPR023214">
    <property type="entry name" value="HAD_sf"/>
</dbReference>
<dbReference type="RefSeq" id="WP_129527625.1">
    <property type="nucleotide sequence ID" value="NZ_UFQB01000008.1"/>
</dbReference>
<keyword evidence="10" id="KW-0718">Serine biosynthesis</keyword>
<dbReference type="InterPro" id="IPR004469">
    <property type="entry name" value="PSP"/>
</dbReference>
<dbReference type="Gene3D" id="3.40.50.1000">
    <property type="entry name" value="HAD superfamily/HAD-like"/>
    <property type="match status" value="1"/>
</dbReference>
<evidence type="ECO:0000256" key="11">
    <source>
        <dbReference type="ARBA" id="ARBA00031693"/>
    </source>
</evidence>
<evidence type="ECO:0000256" key="6">
    <source>
        <dbReference type="ARBA" id="ARBA00022605"/>
    </source>
</evidence>
<comment type="cofactor">
    <cofactor evidence="1">
        <name>Mg(2+)</name>
        <dbReference type="ChEBI" id="CHEBI:18420"/>
    </cofactor>
</comment>
<dbReference type="GO" id="GO:0005737">
    <property type="term" value="C:cytoplasm"/>
    <property type="evidence" value="ECO:0007669"/>
    <property type="project" value="TreeGrafter"/>
</dbReference>
<evidence type="ECO:0000256" key="13">
    <source>
        <dbReference type="ARBA" id="ARBA00048523"/>
    </source>
</evidence>
<dbReference type="InterPro" id="IPR036412">
    <property type="entry name" value="HAD-like_sf"/>
</dbReference>
<keyword evidence="7" id="KW-0479">Metal-binding</keyword>
<comment type="catalytic activity">
    <reaction evidence="12">
        <text>O-phospho-L-serine + H2O = L-serine + phosphate</text>
        <dbReference type="Rhea" id="RHEA:21208"/>
        <dbReference type="ChEBI" id="CHEBI:15377"/>
        <dbReference type="ChEBI" id="CHEBI:33384"/>
        <dbReference type="ChEBI" id="CHEBI:43474"/>
        <dbReference type="ChEBI" id="CHEBI:57524"/>
        <dbReference type="EC" id="3.1.3.3"/>
    </reaction>
</comment>
<feature type="active site" description="Proton donor" evidence="14">
    <location>
        <position position="82"/>
    </location>
</feature>
<dbReference type="NCBIfam" id="TIGR01488">
    <property type="entry name" value="HAD-SF-IB"/>
    <property type="match status" value="1"/>
</dbReference>
<evidence type="ECO:0000256" key="5">
    <source>
        <dbReference type="ARBA" id="ARBA00015196"/>
    </source>
</evidence>
<dbReference type="EMBL" id="UFQB01000008">
    <property type="protein sequence ID" value="SSW66138.1"/>
    <property type="molecule type" value="Genomic_DNA"/>
</dbReference>
<dbReference type="GO" id="GO:0006564">
    <property type="term" value="P:L-serine biosynthetic process"/>
    <property type="evidence" value="ECO:0007669"/>
    <property type="project" value="UniProtKB-KW"/>
</dbReference>
<dbReference type="SFLD" id="SFLDG01136">
    <property type="entry name" value="C1.6:_Phosphoserine_Phosphatas"/>
    <property type="match status" value="1"/>
</dbReference>
<dbReference type="SFLD" id="SFLDG01137">
    <property type="entry name" value="C1.6.1:_Phosphoserine_Phosphat"/>
    <property type="match status" value="1"/>
</dbReference>
<dbReference type="Proteomes" id="UP000289184">
    <property type="component" value="Unassembled WGS sequence"/>
</dbReference>
<evidence type="ECO:0000313" key="16">
    <source>
        <dbReference type="Proteomes" id="UP000289184"/>
    </source>
</evidence>
<evidence type="ECO:0000256" key="12">
    <source>
        <dbReference type="ARBA" id="ARBA00048138"/>
    </source>
</evidence>
<protein>
    <recommendedName>
        <fullName evidence="5">Phosphoserine phosphatase</fullName>
        <ecNumber evidence="4">3.1.3.3</ecNumber>
    </recommendedName>
    <alternativeName>
        <fullName evidence="11">O-phosphoserine phosphohydrolase</fullName>
    </alternativeName>
</protein>
<comment type="pathway">
    <text evidence="2">Amino-acid biosynthesis; L-serine biosynthesis; L-serine from 3-phospho-D-glycerate: step 3/3.</text>
</comment>
<accession>A0A446CE55</accession>
<dbReference type="GO" id="GO:0036424">
    <property type="term" value="F:L-phosphoserine phosphatase activity"/>
    <property type="evidence" value="ECO:0007669"/>
    <property type="project" value="InterPro"/>
</dbReference>
<evidence type="ECO:0000256" key="4">
    <source>
        <dbReference type="ARBA" id="ARBA00012640"/>
    </source>
</evidence>
<evidence type="ECO:0000256" key="1">
    <source>
        <dbReference type="ARBA" id="ARBA00001946"/>
    </source>
</evidence>
<keyword evidence="6" id="KW-0028">Amino-acid biosynthesis</keyword>
<dbReference type="SFLD" id="SFLDF00029">
    <property type="entry name" value="phosphoserine_phosphatase"/>
    <property type="match status" value="1"/>
</dbReference>
<keyword evidence="8 15" id="KW-0378">Hydrolase</keyword>
<keyword evidence="9" id="KW-0460">Magnesium</keyword>
<dbReference type="NCBIfam" id="TIGR00338">
    <property type="entry name" value="serB"/>
    <property type="match status" value="1"/>
</dbReference>
<evidence type="ECO:0000256" key="3">
    <source>
        <dbReference type="ARBA" id="ARBA00009184"/>
    </source>
</evidence>
<reference evidence="15 16" key="1">
    <citation type="submission" date="2018-07" db="EMBL/GenBank/DDBJ databases">
        <authorList>
            <person name="Peeters C."/>
        </authorList>
    </citation>
    <scope>NUCLEOTIDE SEQUENCE [LARGE SCALE GENOMIC DNA]</scope>
    <source>
        <strain evidence="15 16">LMG 3411</strain>
    </source>
</reference>